<reference evidence="3 4" key="1">
    <citation type="submission" date="2016-12" db="EMBL/GenBank/DDBJ databases">
        <authorList>
            <person name="Song W.-J."/>
            <person name="Kurnit D.M."/>
        </authorList>
    </citation>
    <scope>NUCLEOTIDE SEQUENCE [LARGE SCALE GENOMIC DNA]</scope>
    <source>
        <strain evidence="3 4">DSM 11393</strain>
    </source>
</reference>
<gene>
    <name evidence="3" type="ORF">SAMN02745728_02108</name>
</gene>
<evidence type="ECO:0000313" key="4">
    <source>
        <dbReference type="Proteomes" id="UP000186469"/>
    </source>
</evidence>
<dbReference type="AlphaFoldDB" id="A0A1M7TJC6"/>
<sequence length="190" mass="22011">MQKLLSSVDRRNFLLASAFGFGLSPILPGTCAALWGLAIYLFILYLTPLAWHFPLLLSCFLVVSFFCLYLNTWAEKYFEDHDSSAFVLDEIAGYLFVPLIYPNMGNLEFALWAFVLFRIFDMIKIFPADIIDKKWNNRWGVLCDDLMSAFYAMLVLYISFNIFVSHTTFSIFLLSFMIIILSSLIKRKLK</sequence>
<dbReference type="EMBL" id="FRDI01000013">
    <property type="protein sequence ID" value="SHN70820.1"/>
    <property type="molecule type" value="Genomic_DNA"/>
</dbReference>
<keyword evidence="1" id="KW-0472">Membrane</keyword>
<keyword evidence="1" id="KW-1133">Transmembrane helix</keyword>
<dbReference type="InterPro" id="IPR026037">
    <property type="entry name" value="PgpA"/>
</dbReference>
<dbReference type="Pfam" id="PF04608">
    <property type="entry name" value="PgpA"/>
    <property type="match status" value="1"/>
</dbReference>
<dbReference type="PANTHER" id="PTHR36305:SF1">
    <property type="entry name" value="PHOSPHATIDYLGLYCEROPHOSPHATASE A"/>
    <property type="match status" value="1"/>
</dbReference>
<dbReference type="RefSeq" id="WP_072697783.1">
    <property type="nucleotide sequence ID" value="NZ_FRDI01000013.1"/>
</dbReference>
<protein>
    <submittedName>
        <fullName evidence="3">Phosphatidylglycerophosphatase A</fullName>
    </submittedName>
</protein>
<organism evidence="3 4">
    <name type="scientific">Desulfovibrio litoralis DSM 11393</name>
    <dbReference type="NCBI Taxonomy" id="1121455"/>
    <lineage>
        <taxon>Bacteria</taxon>
        <taxon>Pseudomonadati</taxon>
        <taxon>Thermodesulfobacteriota</taxon>
        <taxon>Desulfovibrionia</taxon>
        <taxon>Desulfovibrionales</taxon>
        <taxon>Desulfovibrionaceae</taxon>
        <taxon>Desulfovibrio</taxon>
    </lineage>
</organism>
<keyword evidence="4" id="KW-1185">Reference proteome</keyword>
<dbReference type="InterPro" id="IPR007686">
    <property type="entry name" value="YutG/PgpA"/>
</dbReference>
<dbReference type="STRING" id="1121455.SAMN02745728_02108"/>
<dbReference type="CDD" id="cd06971">
    <property type="entry name" value="PgpA"/>
    <property type="match status" value="1"/>
</dbReference>
<feature type="transmembrane region" description="Helical" evidence="1">
    <location>
        <begin position="12"/>
        <end position="43"/>
    </location>
</feature>
<proteinExistence type="predicted"/>
<dbReference type="PANTHER" id="PTHR36305">
    <property type="entry name" value="PHOSPHATIDYLGLYCEROPHOSPHATASE A"/>
    <property type="match status" value="1"/>
</dbReference>
<name>A0A1M7TJC6_9BACT</name>
<dbReference type="SUPFAM" id="SSF101307">
    <property type="entry name" value="YutG-like"/>
    <property type="match status" value="1"/>
</dbReference>
<evidence type="ECO:0000259" key="2">
    <source>
        <dbReference type="Pfam" id="PF04608"/>
    </source>
</evidence>
<evidence type="ECO:0000256" key="1">
    <source>
        <dbReference type="SAM" id="Phobius"/>
    </source>
</evidence>
<feature type="transmembrane region" description="Helical" evidence="1">
    <location>
        <begin position="166"/>
        <end position="185"/>
    </location>
</feature>
<feature type="transmembrane region" description="Helical" evidence="1">
    <location>
        <begin position="49"/>
        <end position="71"/>
    </location>
</feature>
<evidence type="ECO:0000313" key="3">
    <source>
        <dbReference type="EMBL" id="SHN70820.1"/>
    </source>
</evidence>
<dbReference type="InterPro" id="IPR036681">
    <property type="entry name" value="PgpA-like_sf"/>
</dbReference>
<dbReference type="GO" id="GO:0006629">
    <property type="term" value="P:lipid metabolic process"/>
    <property type="evidence" value="ECO:0007669"/>
    <property type="project" value="InterPro"/>
</dbReference>
<feature type="domain" description="YutG/PgpA" evidence="2">
    <location>
        <begin position="15"/>
        <end position="158"/>
    </location>
</feature>
<dbReference type="OrthoDB" id="9804091at2"/>
<dbReference type="GO" id="GO:0008962">
    <property type="term" value="F:phosphatidylglycerophosphatase activity"/>
    <property type="evidence" value="ECO:0007669"/>
    <property type="project" value="InterPro"/>
</dbReference>
<accession>A0A1M7TJC6</accession>
<keyword evidence="1" id="KW-0812">Transmembrane</keyword>
<dbReference type="Proteomes" id="UP000186469">
    <property type="component" value="Unassembled WGS sequence"/>
</dbReference>